<keyword evidence="1" id="KW-0732">Signal</keyword>
<dbReference type="STRING" id="1763535.LPB072_16475"/>
<dbReference type="InterPro" id="IPR025293">
    <property type="entry name" value="YfiR/HmsC-like"/>
</dbReference>
<protein>
    <recommendedName>
        <fullName evidence="4">DUF4154 domain-containing protein</fullName>
    </recommendedName>
</protein>
<organism evidence="2 3">
    <name type="scientific">Hydrogenophaga crassostreae</name>
    <dbReference type="NCBI Taxonomy" id="1763535"/>
    <lineage>
        <taxon>Bacteria</taxon>
        <taxon>Pseudomonadati</taxon>
        <taxon>Pseudomonadota</taxon>
        <taxon>Betaproteobacteria</taxon>
        <taxon>Burkholderiales</taxon>
        <taxon>Comamonadaceae</taxon>
        <taxon>Hydrogenophaga</taxon>
    </lineage>
</organism>
<dbReference type="RefSeq" id="WP_066087486.1">
    <property type="nucleotide sequence ID" value="NZ_CP017476.1"/>
</dbReference>
<dbReference type="OrthoDB" id="8527941at2"/>
<evidence type="ECO:0000313" key="3">
    <source>
        <dbReference type="Proteomes" id="UP000185680"/>
    </source>
</evidence>
<reference evidence="2 3" key="1">
    <citation type="submission" date="2016-10" db="EMBL/GenBank/DDBJ databases">
        <title>Hydorgenophaga sp. LPB0072 isolated from gastropod.</title>
        <authorList>
            <person name="Kim E."/>
            <person name="Yi H."/>
        </authorList>
    </citation>
    <scope>NUCLEOTIDE SEQUENCE [LARGE SCALE GENOMIC DNA]</scope>
    <source>
        <strain evidence="2 3">LPB0072</strain>
    </source>
</reference>
<dbReference type="KEGG" id="hyl:LPB072_16475"/>
<dbReference type="EMBL" id="CP017476">
    <property type="protein sequence ID" value="AOW14196.1"/>
    <property type="molecule type" value="Genomic_DNA"/>
</dbReference>
<feature type="chain" id="PRO_5009110675" description="DUF4154 domain-containing protein" evidence="1">
    <location>
        <begin position="30"/>
        <end position="182"/>
    </location>
</feature>
<sequence>MFRSRVWHRLATGLLALSCWAVGTERAMAQQADEQSVKAGFIYNFIRFTQWVGVPDSENKRLLICATSDKPLSGQLGRLSGRTVGSRAIEVRNNVGTGDWSGCDVLFVAQSEADRLDSYLRSLGNAPVLTVGDFAGFTKAGGMIGLRMQDNRVKFDVNLTSAQRANLQLNSQMLKLAGEVLK</sequence>
<feature type="signal peptide" evidence="1">
    <location>
        <begin position="1"/>
        <end position="29"/>
    </location>
</feature>
<evidence type="ECO:0000256" key="1">
    <source>
        <dbReference type="SAM" id="SignalP"/>
    </source>
</evidence>
<dbReference type="Pfam" id="PF13689">
    <property type="entry name" value="DUF4154"/>
    <property type="match status" value="1"/>
</dbReference>
<accession>A0A1D8NYN4</accession>
<evidence type="ECO:0008006" key="4">
    <source>
        <dbReference type="Google" id="ProtNLM"/>
    </source>
</evidence>
<evidence type="ECO:0000313" key="2">
    <source>
        <dbReference type="EMBL" id="AOW14196.1"/>
    </source>
</evidence>
<proteinExistence type="predicted"/>
<gene>
    <name evidence="2" type="ORF">LPB072_16475</name>
</gene>
<name>A0A1D8NYN4_9BURK</name>
<dbReference type="AlphaFoldDB" id="A0A1D8NYN4"/>
<dbReference type="Proteomes" id="UP000185680">
    <property type="component" value="Chromosome"/>
</dbReference>